<accession>A0ACB7JAU3</accession>
<name>A0ACB7JAU3_PLECO</name>
<protein>
    <submittedName>
        <fullName evidence="1">Uncharacterized protein</fullName>
    </submittedName>
</protein>
<keyword evidence="2" id="KW-1185">Reference proteome</keyword>
<evidence type="ECO:0000313" key="1">
    <source>
        <dbReference type="EMBL" id="KAG9227657.1"/>
    </source>
</evidence>
<comment type="caution">
    <text evidence="1">The sequence shown here is derived from an EMBL/GenBank/DDBJ whole genome shotgun (WGS) entry which is preliminary data.</text>
</comment>
<evidence type="ECO:0000313" key="2">
    <source>
        <dbReference type="Proteomes" id="UP000824881"/>
    </source>
</evidence>
<organism evidence="1 2">
    <name type="scientific">Pleurotus cornucopiae</name>
    <name type="common">Cornucopia mushroom</name>
    <dbReference type="NCBI Taxonomy" id="5321"/>
    <lineage>
        <taxon>Eukaryota</taxon>
        <taxon>Fungi</taxon>
        <taxon>Dikarya</taxon>
        <taxon>Basidiomycota</taxon>
        <taxon>Agaricomycotina</taxon>
        <taxon>Agaricomycetes</taxon>
        <taxon>Agaricomycetidae</taxon>
        <taxon>Agaricales</taxon>
        <taxon>Pleurotineae</taxon>
        <taxon>Pleurotaceae</taxon>
        <taxon>Pleurotus</taxon>
    </lineage>
</organism>
<dbReference type="Proteomes" id="UP000824881">
    <property type="component" value="Unassembled WGS sequence"/>
</dbReference>
<sequence>MDLYLPAERQARRVWPILLLISFLATVFTSGTPFSWASLDTANHLFEIVSRSPSTPDLTERALSQQVRFDNFSLFVGDQRVFIHSGEFHTFRLPVPSLWPDILQKAKAAGLNAISVYTHMGLINPSRGVVDFDGFRALQPLFDAAKDAGIFIVLRPGPYINAETTAGGIAHWATSEVAGNLRTGAADWKAAWQDYIQGIIKVTVPNQITEGGPVIAVQIDNEFQQNPEGHAQYFVDLEEAYRASSIVVPLTYNDPGQGRNFINGTGAVDLYGLDSYPQGFDCSNPTVWHGVTTNYQQYHASANPSQPWYIPEFQGGSFDAWGPTAPGYAPCRTLTGADFQSVFNLQLWASNAKLINYYMFYGGTSWGGIAFPGVYTSYDYGASLEESRQLTSKFDELKRQGLFLRSSPEFYKTDWIGDTSTGATSATSTAVFATLLRNPDTKAGFYILRQTDATSTAVTNFKLNVSTSAGNILIPNVASAITLGGRQSKVVVTDYAFGSSRLLYSTAQIFFAGAIDGRDVLFLFGDSTQEHELVLTLAGTPRGLRPQSSAVHFANSSLSSSRTTVSFLPGIEGLVTVWDSDKQLVLFSDTATAATFWAPTIAGKASDPLKNFWQIGTNTTILVGGPHLVRSASISGSQLDLKGDLSESVRLSVIAPSNVRSITWNGQRVDADVQTSSQLTFRGGFVSSLKATTTGIKIRKLEKWKFSDSLPEIRAGFSDQKWAVANHTSTNIPFKPYYGDGRILYGCDYGFCENIVLWRGHFNATGSEKSVNLSINGGEAFAASVWLNNVFLKTSFGNSTNNRNTLEETDDKFTFPPGALLKGDNVLTIVQDNMGLNETRGLDTNSSKGPRGVRGFQLDTGNFTEWRVQGKVGGYTNFPDKVRGIMNEGGLFSERQGWHLPGFDTSAWKERDLASGLPGSAAGVGFFVTKFDLNIPRGFDAFLSFTFNEPLGQPYRALLFVNGWQMGKRVGNLGPQAKFPVHEGILNYRGRNTIAVALWAMESNVPITPDLQLTFDGVVEGGVGNVKALNEFSGHEVHLFEADDRAGGHANTVQFQNKRKTSSVDVDTGFIVLNPSTYPNFLRFLGNQPNVQILPTEMTFSVSRDRGYFEWAGDNLATVFCQPSRILDASMWRLIYDVLRFNACARRLITGEMDNELSIGDYLETNGYSDAFRDNYLIPMTAAIWSTPPDLCATDFPARPLVQFMHNHHLLQITGKPAWLTIAGGSKKYVDSIISKLPKERLHLSTPITSVSTHCHDDGQEVVMLQTASGHELVFDRVIMACHSDTTLAALKAGGGITLEEETILSRVKWNKNEAVLHSDIQFMPKSRLAWSCWNYLTSSVVDKSGRVKANVDQVSLTYSMNLLQHISEEKFGPVLVTLNSPTPGPREDKVVGRYQYDHPVISASTILSQEEMPKIQNKRGIAYAGAWLGYGFHEDGFTSGLRAAAALDGVKMPFNILEPDRAPEDAKISYLFDLLEMSGLRRTLGFFGCFWLGVWVGILGVIVDLSHLNETRTLKPKQE</sequence>
<gene>
    <name evidence="1" type="ORF">CCMSSC00406_0000697</name>
</gene>
<reference evidence="1 2" key="1">
    <citation type="journal article" date="2021" name="Appl. Environ. Microbiol.">
        <title>Genetic linkage and physical mapping for an oyster mushroom Pleurotus cornucopiae and QTL analysis for the trait cap color.</title>
        <authorList>
            <person name="Zhang Y."/>
            <person name="Gao W."/>
            <person name="Sonnenberg A."/>
            <person name="Chen Q."/>
            <person name="Zhang J."/>
            <person name="Huang C."/>
        </authorList>
    </citation>
    <scope>NUCLEOTIDE SEQUENCE [LARGE SCALE GENOMIC DNA]</scope>
    <source>
        <strain evidence="1">CCMSSC00406</strain>
    </source>
</reference>
<dbReference type="EMBL" id="WQMT02000001">
    <property type="protein sequence ID" value="KAG9227657.1"/>
    <property type="molecule type" value="Genomic_DNA"/>
</dbReference>
<proteinExistence type="predicted"/>